<dbReference type="AlphaFoldDB" id="A0A7W7QU41"/>
<dbReference type="PROSITE" id="PS50931">
    <property type="entry name" value="HTH_LYSR"/>
    <property type="match status" value="1"/>
</dbReference>
<dbReference type="Proteomes" id="UP000552644">
    <property type="component" value="Unassembled WGS sequence"/>
</dbReference>
<keyword evidence="2 5" id="KW-0238">DNA-binding</keyword>
<dbReference type="PANTHER" id="PTHR30118">
    <property type="entry name" value="HTH-TYPE TRANSCRIPTIONAL REGULATOR LEUO-RELATED"/>
    <property type="match status" value="1"/>
</dbReference>
<keyword evidence="3" id="KW-0804">Transcription</keyword>
<name>A0A7W7QU41_9ACTN</name>
<dbReference type="RefSeq" id="WP_184722728.1">
    <property type="nucleotide sequence ID" value="NZ_JACHJP010000011.1"/>
</dbReference>
<accession>A0A7W7QU41</accession>
<keyword evidence="6" id="KW-1185">Reference proteome</keyword>
<dbReference type="GO" id="GO:0003677">
    <property type="term" value="F:DNA binding"/>
    <property type="evidence" value="ECO:0007669"/>
    <property type="project" value="UniProtKB-KW"/>
</dbReference>
<evidence type="ECO:0000256" key="2">
    <source>
        <dbReference type="ARBA" id="ARBA00023125"/>
    </source>
</evidence>
<organism evidence="5 6">
    <name type="scientific">Streptosporangium saharense</name>
    <dbReference type="NCBI Taxonomy" id="1706840"/>
    <lineage>
        <taxon>Bacteria</taxon>
        <taxon>Bacillati</taxon>
        <taxon>Actinomycetota</taxon>
        <taxon>Actinomycetes</taxon>
        <taxon>Streptosporangiales</taxon>
        <taxon>Streptosporangiaceae</taxon>
        <taxon>Streptosporangium</taxon>
    </lineage>
</organism>
<evidence type="ECO:0000313" key="5">
    <source>
        <dbReference type="EMBL" id="MBB4919810.1"/>
    </source>
</evidence>
<feature type="domain" description="HTH lysR-type" evidence="4">
    <location>
        <begin position="1"/>
        <end position="27"/>
    </location>
</feature>
<evidence type="ECO:0000256" key="3">
    <source>
        <dbReference type="ARBA" id="ARBA00023163"/>
    </source>
</evidence>
<dbReference type="Gene3D" id="3.40.190.10">
    <property type="entry name" value="Periplasmic binding protein-like II"/>
    <property type="match status" value="2"/>
</dbReference>
<dbReference type="InterPro" id="IPR000847">
    <property type="entry name" value="LysR_HTH_N"/>
</dbReference>
<dbReference type="Pfam" id="PF03466">
    <property type="entry name" value="LysR_substrate"/>
    <property type="match status" value="1"/>
</dbReference>
<protein>
    <submittedName>
        <fullName evidence="5">DNA-binding transcriptional LysR family regulator</fullName>
    </submittedName>
</protein>
<dbReference type="SUPFAM" id="SSF53850">
    <property type="entry name" value="Periplasmic binding protein-like II"/>
    <property type="match status" value="1"/>
</dbReference>
<sequence length="272" mass="28926">MSRTLGRIRQAMDDPVLVRSGQRMVPTPRALAVRAEVRVLVEGARRVFAPAEFDPVTLRRDFVVVLSDPVATTLCGPLLTRVGALAPGIRLRLIPEGHGDQRVLREGTADLEVAVISDPSPETRVEPLLSDHGVGVVRRGHPLLGSPVTVEGFAGAEHVVASRRGRTAGPVDALLAERGLRRRIVGSVPTFTAVLLAVRGSDLVGMVPGRLSASTVDALDLVTFPIPLDLPEMAVAQAWHRRHDADAAHAWLRGQVRAVVAEVAGSTSGWGG</sequence>
<dbReference type="EMBL" id="JACHJP010000011">
    <property type="protein sequence ID" value="MBB4919810.1"/>
    <property type="molecule type" value="Genomic_DNA"/>
</dbReference>
<dbReference type="InterPro" id="IPR005119">
    <property type="entry name" value="LysR_subst-bd"/>
</dbReference>
<dbReference type="InterPro" id="IPR050389">
    <property type="entry name" value="LysR-type_TF"/>
</dbReference>
<gene>
    <name evidence="5" type="ORF">FHS44_006954</name>
</gene>
<evidence type="ECO:0000256" key="1">
    <source>
        <dbReference type="ARBA" id="ARBA00023015"/>
    </source>
</evidence>
<dbReference type="PANTHER" id="PTHR30118:SF15">
    <property type="entry name" value="TRANSCRIPTIONAL REGULATORY PROTEIN"/>
    <property type="match status" value="1"/>
</dbReference>
<evidence type="ECO:0000259" key="4">
    <source>
        <dbReference type="PROSITE" id="PS50931"/>
    </source>
</evidence>
<evidence type="ECO:0000313" key="6">
    <source>
        <dbReference type="Proteomes" id="UP000552644"/>
    </source>
</evidence>
<reference evidence="5 6" key="1">
    <citation type="submission" date="2020-08" db="EMBL/GenBank/DDBJ databases">
        <title>Genomic Encyclopedia of Type Strains, Phase III (KMG-III): the genomes of soil and plant-associated and newly described type strains.</title>
        <authorList>
            <person name="Whitman W."/>
        </authorList>
    </citation>
    <scope>NUCLEOTIDE SEQUENCE [LARGE SCALE GENOMIC DNA]</scope>
    <source>
        <strain evidence="5 6">CECT 8840</strain>
    </source>
</reference>
<keyword evidence="1" id="KW-0805">Transcription regulation</keyword>
<proteinExistence type="predicted"/>
<dbReference type="GO" id="GO:0003700">
    <property type="term" value="F:DNA-binding transcription factor activity"/>
    <property type="evidence" value="ECO:0007669"/>
    <property type="project" value="InterPro"/>
</dbReference>
<comment type="caution">
    <text evidence="5">The sequence shown here is derived from an EMBL/GenBank/DDBJ whole genome shotgun (WGS) entry which is preliminary data.</text>
</comment>
<dbReference type="CDD" id="cd08460">
    <property type="entry name" value="PBP2_DntR_like_1"/>
    <property type="match status" value="1"/>
</dbReference>